<feature type="signal peptide" evidence="2">
    <location>
        <begin position="1"/>
        <end position="38"/>
    </location>
</feature>
<evidence type="ECO:0000256" key="1">
    <source>
        <dbReference type="SAM" id="MobiDB-lite"/>
    </source>
</evidence>
<feature type="region of interest" description="Disordered" evidence="1">
    <location>
        <begin position="69"/>
        <end position="92"/>
    </location>
</feature>
<organism evidence="3 4">
    <name type="scientific">Setaria viridis</name>
    <name type="common">Green bristlegrass</name>
    <name type="synonym">Setaria italica subsp. viridis</name>
    <dbReference type="NCBI Taxonomy" id="4556"/>
    <lineage>
        <taxon>Eukaryota</taxon>
        <taxon>Viridiplantae</taxon>
        <taxon>Streptophyta</taxon>
        <taxon>Embryophyta</taxon>
        <taxon>Tracheophyta</taxon>
        <taxon>Spermatophyta</taxon>
        <taxon>Magnoliopsida</taxon>
        <taxon>Liliopsida</taxon>
        <taxon>Poales</taxon>
        <taxon>Poaceae</taxon>
        <taxon>PACMAD clade</taxon>
        <taxon>Panicoideae</taxon>
        <taxon>Panicodae</taxon>
        <taxon>Paniceae</taxon>
        <taxon>Cenchrinae</taxon>
        <taxon>Setaria</taxon>
    </lineage>
</organism>
<evidence type="ECO:0000313" key="3">
    <source>
        <dbReference type="EMBL" id="TKW31559.1"/>
    </source>
</evidence>
<name>A0A4U6VUG7_SETVI</name>
<dbReference type="Gramene" id="TKW31559">
    <property type="protein sequence ID" value="TKW31559"/>
    <property type="gene ID" value="SEVIR_2G113600v2"/>
</dbReference>
<evidence type="ECO:0000313" key="4">
    <source>
        <dbReference type="Proteomes" id="UP000298652"/>
    </source>
</evidence>
<sequence>MAAPPPRRGKDTTRTAWPSSLSLLLPLVLVLLITLVHSRPQGLTSTISGQKGDAGSEFRAWRRDAISWPDRMTDLAPPAPKPNSNVPGGPFG</sequence>
<protein>
    <submittedName>
        <fullName evidence="3">Uncharacterized protein</fullName>
    </submittedName>
</protein>
<keyword evidence="4" id="KW-1185">Reference proteome</keyword>
<reference evidence="3" key="1">
    <citation type="submission" date="2019-03" db="EMBL/GenBank/DDBJ databases">
        <title>WGS assembly of Setaria viridis.</title>
        <authorList>
            <person name="Huang P."/>
            <person name="Jenkins J."/>
            <person name="Grimwood J."/>
            <person name="Barry K."/>
            <person name="Healey A."/>
            <person name="Mamidi S."/>
            <person name="Sreedasyam A."/>
            <person name="Shu S."/>
            <person name="Feldman M."/>
            <person name="Wu J."/>
            <person name="Yu Y."/>
            <person name="Chen C."/>
            <person name="Johnson J."/>
            <person name="Rokhsar D."/>
            <person name="Baxter I."/>
            <person name="Schmutz J."/>
            <person name="Brutnell T."/>
            <person name="Kellogg E."/>
        </authorList>
    </citation>
    <scope>NUCLEOTIDE SEQUENCE [LARGE SCALE GENOMIC DNA]</scope>
</reference>
<dbReference type="EMBL" id="CM016553">
    <property type="protein sequence ID" value="TKW31559.1"/>
    <property type="molecule type" value="Genomic_DNA"/>
</dbReference>
<feature type="chain" id="PRO_5020436082" evidence="2">
    <location>
        <begin position="39"/>
        <end position="92"/>
    </location>
</feature>
<keyword evidence="2" id="KW-0732">Signal</keyword>
<gene>
    <name evidence="3" type="ORF">SEVIR_2G113600v2</name>
</gene>
<evidence type="ECO:0000256" key="2">
    <source>
        <dbReference type="SAM" id="SignalP"/>
    </source>
</evidence>
<dbReference type="Proteomes" id="UP000298652">
    <property type="component" value="Chromosome 2"/>
</dbReference>
<proteinExistence type="predicted"/>
<dbReference type="AlphaFoldDB" id="A0A4U6VUG7"/>
<accession>A0A4U6VUG7</accession>